<sequence length="78" mass="8671">MFISCRVTAHLSSRYSFEAFIILHHVSFFASSDPQSASVCFLSSGGALTLLHLPHQEEEGPFICVAVMHFDSFLTHNL</sequence>
<evidence type="ECO:0000313" key="1">
    <source>
        <dbReference type="EMBL" id="KAF5842603.1"/>
    </source>
</evidence>
<organism evidence="1 2">
    <name type="scientific">Dunaliella salina</name>
    <name type="common">Green alga</name>
    <name type="synonym">Protococcus salinus</name>
    <dbReference type="NCBI Taxonomy" id="3046"/>
    <lineage>
        <taxon>Eukaryota</taxon>
        <taxon>Viridiplantae</taxon>
        <taxon>Chlorophyta</taxon>
        <taxon>core chlorophytes</taxon>
        <taxon>Chlorophyceae</taxon>
        <taxon>CS clade</taxon>
        <taxon>Chlamydomonadales</taxon>
        <taxon>Dunaliellaceae</taxon>
        <taxon>Dunaliella</taxon>
    </lineage>
</organism>
<name>A0ABQ7H6X0_DUNSA</name>
<evidence type="ECO:0000313" key="2">
    <source>
        <dbReference type="Proteomes" id="UP000815325"/>
    </source>
</evidence>
<protein>
    <submittedName>
        <fullName evidence="1">Uncharacterized protein</fullName>
    </submittedName>
</protein>
<accession>A0ABQ7H6X0</accession>
<dbReference type="EMBL" id="MU069459">
    <property type="protein sequence ID" value="KAF5842603.1"/>
    <property type="molecule type" value="Genomic_DNA"/>
</dbReference>
<comment type="caution">
    <text evidence="1">The sequence shown here is derived from an EMBL/GenBank/DDBJ whole genome shotgun (WGS) entry which is preliminary data.</text>
</comment>
<keyword evidence="2" id="KW-1185">Reference proteome</keyword>
<reference evidence="1" key="1">
    <citation type="submission" date="2017-08" db="EMBL/GenBank/DDBJ databases">
        <authorList>
            <person name="Polle J.E."/>
            <person name="Barry K."/>
            <person name="Cushman J."/>
            <person name="Schmutz J."/>
            <person name="Tran D."/>
            <person name="Hathwaick L.T."/>
            <person name="Yim W.C."/>
            <person name="Jenkins J."/>
            <person name="Mckie-Krisberg Z.M."/>
            <person name="Prochnik S."/>
            <person name="Lindquist E."/>
            <person name="Dockter R.B."/>
            <person name="Adam C."/>
            <person name="Molina H."/>
            <person name="Bunkerborg J."/>
            <person name="Jin E."/>
            <person name="Buchheim M."/>
            <person name="Magnuson J."/>
        </authorList>
    </citation>
    <scope>NUCLEOTIDE SEQUENCE</scope>
    <source>
        <strain evidence="1">CCAP 19/18</strain>
    </source>
</reference>
<gene>
    <name evidence="1" type="ORF">DUNSADRAFT_6453</name>
</gene>
<proteinExistence type="predicted"/>
<dbReference type="Proteomes" id="UP000815325">
    <property type="component" value="Unassembled WGS sequence"/>
</dbReference>